<dbReference type="GeneID" id="26901960"/>
<keyword evidence="3" id="KW-1185">Reference proteome</keyword>
<feature type="compositionally biased region" description="Basic and acidic residues" evidence="1">
    <location>
        <begin position="526"/>
        <end position="539"/>
    </location>
</feature>
<dbReference type="SUPFAM" id="SSF50978">
    <property type="entry name" value="WD40 repeat-like"/>
    <property type="match status" value="1"/>
</dbReference>
<comment type="caution">
    <text evidence="2">The sequence shown here is derived from an EMBL/GenBank/DDBJ whole genome shotgun (WGS) entry which is preliminary data.</text>
</comment>
<feature type="region of interest" description="Disordered" evidence="1">
    <location>
        <begin position="573"/>
        <end position="592"/>
    </location>
</feature>
<evidence type="ECO:0000313" key="3">
    <source>
        <dbReference type="Proteomes" id="UP000037923"/>
    </source>
</evidence>
<feature type="compositionally biased region" description="Low complexity" evidence="1">
    <location>
        <begin position="573"/>
        <end position="586"/>
    </location>
</feature>
<feature type="region of interest" description="Disordered" evidence="1">
    <location>
        <begin position="519"/>
        <end position="562"/>
    </location>
</feature>
<sequence>MRGWLRPTDRAAVLGLPVVAQTSSKRTSTREPFSAAVLTFSELAGADVVGEMGRVTTSQRAEFEVDAVEEEENLQYSIPPSATGVVDVDAEGDRETGALQVASSHRSRWTHDGTTASMLTPAVHRHLVRDSVVLSYRDNCCDGLQTAAWATLEGVLSAPEKADELLAIAVDESHIFLRRGGRVGTQASSPRSTYSSMPSLCVWKTELAEGQSEGVRQSANPHTSATQQADELSSANRSSALPVYSTQWKQEASILLPHAQNQLFRVRPRNGAQSSIVFSGLPGDGASTSDRCQAGFVALSSAAVSLVHARDEGAELTPLEHVSFDGEVAVNATCMDDWGPHSLVVCFSDGTLRVVDWRMPCASASPLSSPSYAEAPGSRGAQTNFCMTRAPQPRWLGTRQRNSLAFTSVAGILSCCALEDSFRVVCGLGDASGAVVVADLRKPDAPVAQKRGRRSTVDMQKGRLFSDVGGHAPTGRAITEICRDAQHFGRVGVVDLAGTAVVTHISVLEDTGEALIADGRPLQGRQRVDNELSRSRESARSLGPSFNPSRRGARLPSPPSPWQILSRAERTATSSALSLNSTSPTTRMLAGRTDTPVQPLLGRSGFCPRCTFTSDGSYFVHTEAGSRMSATLRCLSSTTGSHGSRPSGASSRTTHLRFAPAVSHNPAALSTSFVAVSSVDRLVCFDTSDGNTLSILLK</sequence>
<evidence type="ECO:0000256" key="1">
    <source>
        <dbReference type="SAM" id="MobiDB-lite"/>
    </source>
</evidence>
<feature type="compositionally biased region" description="Polar residues" evidence="1">
    <location>
        <begin position="214"/>
        <end position="232"/>
    </location>
</feature>
<dbReference type="EMBL" id="LGTL01000002">
    <property type="protein sequence ID" value="KPA85339.1"/>
    <property type="molecule type" value="Genomic_DNA"/>
</dbReference>
<dbReference type="Proteomes" id="UP000037923">
    <property type="component" value="Unassembled WGS sequence"/>
</dbReference>
<evidence type="ECO:0000313" key="2">
    <source>
        <dbReference type="EMBL" id="KPA85339.1"/>
    </source>
</evidence>
<dbReference type="VEuPathDB" id="TriTrypDB:LpyrH10_02_6390"/>
<feature type="region of interest" description="Disordered" evidence="1">
    <location>
        <begin position="212"/>
        <end position="232"/>
    </location>
</feature>
<dbReference type="OrthoDB" id="273549at2759"/>
<organism evidence="2 3">
    <name type="scientific">Leptomonas pyrrhocoris</name>
    <name type="common">Firebug parasite</name>
    <dbReference type="NCBI Taxonomy" id="157538"/>
    <lineage>
        <taxon>Eukaryota</taxon>
        <taxon>Discoba</taxon>
        <taxon>Euglenozoa</taxon>
        <taxon>Kinetoplastea</taxon>
        <taxon>Metakinetoplastina</taxon>
        <taxon>Trypanosomatida</taxon>
        <taxon>Trypanosomatidae</taxon>
        <taxon>Leishmaniinae</taxon>
        <taxon>Leptomonas</taxon>
    </lineage>
</organism>
<protein>
    <submittedName>
        <fullName evidence="2">Uncharacterized protein</fullName>
    </submittedName>
</protein>
<proteinExistence type="predicted"/>
<reference evidence="2 3" key="1">
    <citation type="submission" date="2015-07" db="EMBL/GenBank/DDBJ databases">
        <title>High-quality genome of monoxenous trypanosomatid Leptomonas pyrrhocoris.</title>
        <authorList>
            <person name="Flegontov P."/>
            <person name="Butenko A."/>
            <person name="Firsov S."/>
            <person name="Vlcek C."/>
            <person name="Logacheva M.D."/>
            <person name="Field M."/>
            <person name="Filatov D."/>
            <person name="Flegontova O."/>
            <person name="Gerasimov E."/>
            <person name="Jackson A.P."/>
            <person name="Kelly S."/>
            <person name="Opperdoes F."/>
            <person name="O'Reilly A."/>
            <person name="Votypka J."/>
            <person name="Yurchenko V."/>
            <person name="Lukes J."/>
        </authorList>
    </citation>
    <scope>NUCLEOTIDE SEQUENCE [LARGE SCALE GENOMIC DNA]</scope>
    <source>
        <strain evidence="2">H10</strain>
    </source>
</reference>
<accession>A0A0M9G9G8</accession>
<dbReference type="AlphaFoldDB" id="A0A0M9G9G8"/>
<gene>
    <name evidence="2" type="ORF">ABB37_01665</name>
</gene>
<dbReference type="OMA" id="CMDDWGP"/>
<name>A0A0M9G9G8_LEPPY</name>
<dbReference type="RefSeq" id="XP_015663778.1">
    <property type="nucleotide sequence ID" value="XM_015798258.1"/>
</dbReference>
<dbReference type="InterPro" id="IPR036322">
    <property type="entry name" value="WD40_repeat_dom_sf"/>
</dbReference>